<comment type="caution">
    <text evidence="1">The sequence shown here is derived from an EMBL/GenBank/DDBJ whole genome shotgun (WGS) entry which is preliminary data.</text>
</comment>
<gene>
    <name evidence="1" type="ORF">Cocul_01049</name>
</gene>
<dbReference type="AlphaFoldDB" id="A0A0Q0U958"/>
<keyword evidence="2" id="KW-1185">Reference proteome</keyword>
<proteinExistence type="predicted"/>
<dbReference type="Proteomes" id="UP000050517">
    <property type="component" value="Unassembled WGS sequence"/>
</dbReference>
<dbReference type="STRING" id="1544416.Cocul_01049"/>
<evidence type="ECO:0000313" key="2">
    <source>
        <dbReference type="Proteomes" id="UP000050517"/>
    </source>
</evidence>
<sequence length="99" mass="11618">MEDISIAPEAIRTMVRRGIEELEERIGTYLAAPPDLPTHVVGQAFREQGIRLSETYRRMHAEEITRMRRLSAILRGVLRDIDRVEETDQDQAREMRRWG</sequence>
<dbReference type="EMBL" id="LKST01000002">
    <property type="protein sequence ID" value="KQB84252.1"/>
    <property type="molecule type" value="Genomic_DNA"/>
</dbReference>
<protein>
    <submittedName>
        <fullName evidence="1">Uncharacterized protein</fullName>
    </submittedName>
</protein>
<organism evidence="1 2">
    <name type="scientific">Corynebacterium oculi</name>
    <dbReference type="NCBI Taxonomy" id="1544416"/>
    <lineage>
        <taxon>Bacteria</taxon>
        <taxon>Bacillati</taxon>
        <taxon>Actinomycetota</taxon>
        <taxon>Actinomycetes</taxon>
        <taxon>Mycobacteriales</taxon>
        <taxon>Corynebacteriaceae</taxon>
        <taxon>Corynebacterium</taxon>
    </lineage>
</organism>
<accession>A0A0Q0U958</accession>
<name>A0A0Q0U958_9CORY</name>
<dbReference type="OrthoDB" id="4411532at2"/>
<dbReference type="PATRIC" id="fig|1544416.3.peg.1054"/>
<reference evidence="1 2" key="1">
    <citation type="submission" date="2015-10" db="EMBL/GenBank/DDBJ databases">
        <title>Corynebacteirum lowii and Corynebacterium oculi species nova, derived from human clinical disease and and emended description of Corynebacterium mastiditis.</title>
        <authorList>
            <person name="Bernard K."/>
            <person name="Pacheco A.L."/>
            <person name="Mcdougall C."/>
            <person name="Burtx T."/>
            <person name="Weibe D."/>
            <person name="Tyler S."/>
            <person name="Olson A.B."/>
            <person name="Cnockaert M."/>
            <person name="Eguchi H."/>
            <person name="Kuwahara T."/>
            <person name="Nakayama-Imaohji H."/>
            <person name="Boudewijins M."/>
            <person name="Van Hoecke F."/>
            <person name="Bernier A.-M."/>
            <person name="Vandamme P."/>
        </authorList>
    </citation>
    <scope>NUCLEOTIDE SEQUENCE [LARGE SCALE GENOMIC DNA]</scope>
    <source>
        <strain evidence="1 2">NML 130210</strain>
    </source>
</reference>
<evidence type="ECO:0000313" key="1">
    <source>
        <dbReference type="EMBL" id="KQB84252.1"/>
    </source>
</evidence>
<dbReference type="RefSeq" id="WP_150114383.1">
    <property type="nucleotide sequence ID" value="NZ_LKST01000002.1"/>
</dbReference>